<comment type="caution">
    <text evidence="1">The sequence shown here is derived from an EMBL/GenBank/DDBJ whole genome shotgun (WGS) entry which is preliminary data.</text>
</comment>
<dbReference type="EMBL" id="PYNF01000003">
    <property type="protein sequence ID" value="PSV00489.1"/>
    <property type="molecule type" value="Genomic_DNA"/>
</dbReference>
<sequence>MAPTIDNTCCNIDETVDLESLPRFKINMLIAERLGMSTDVSRQDQILMSIQNGFNKRHSNTIWARSHSKPWEQFNYTDDPQDYARLMIEYQINVHFFQDKGLVVAKSNQPDSEVSSANIEDLGLAVSLAFLKIGAAKKNEDTDTHVLDETSTCADFFNKFSALTEPK</sequence>
<reference evidence="1 2" key="1">
    <citation type="submission" date="2018-01" db="EMBL/GenBank/DDBJ databases">
        <title>Whole genome sequencing of Histamine producing bacteria.</title>
        <authorList>
            <person name="Butler K."/>
        </authorList>
    </citation>
    <scope>NUCLEOTIDE SEQUENCE [LARGE SCALE GENOMIC DNA]</scope>
    <source>
        <strain evidence="1 2">FS-7.2</strain>
    </source>
</reference>
<proteinExistence type="predicted"/>
<dbReference type="AlphaFoldDB" id="A0A2T3KLF1"/>
<protein>
    <submittedName>
        <fullName evidence="1">Uncharacterized protein</fullName>
    </submittedName>
</protein>
<evidence type="ECO:0000313" key="2">
    <source>
        <dbReference type="Proteomes" id="UP000241426"/>
    </source>
</evidence>
<name>A0A2T3KLF1_9GAMM</name>
<organism evidence="1 2">
    <name type="scientific">Photobacterium kishitanii</name>
    <dbReference type="NCBI Taxonomy" id="318456"/>
    <lineage>
        <taxon>Bacteria</taxon>
        <taxon>Pseudomonadati</taxon>
        <taxon>Pseudomonadota</taxon>
        <taxon>Gammaproteobacteria</taxon>
        <taxon>Vibrionales</taxon>
        <taxon>Vibrionaceae</taxon>
        <taxon>Photobacterium</taxon>
    </lineage>
</organism>
<gene>
    <name evidence="1" type="ORF">C9J27_04975</name>
</gene>
<dbReference type="Proteomes" id="UP000241426">
    <property type="component" value="Unassembled WGS sequence"/>
</dbReference>
<accession>A0A2T3KLF1</accession>
<dbReference type="RefSeq" id="WP_107289119.1">
    <property type="nucleotide sequence ID" value="NZ_PYNF01000003.1"/>
</dbReference>
<evidence type="ECO:0000313" key="1">
    <source>
        <dbReference type="EMBL" id="PSV00489.1"/>
    </source>
</evidence>